<dbReference type="Proteomes" id="UP000267469">
    <property type="component" value="Unassembled WGS sequence"/>
</dbReference>
<accession>A0A3N0EK05</accession>
<evidence type="ECO:0000313" key="2">
    <source>
        <dbReference type="Proteomes" id="UP000267469"/>
    </source>
</evidence>
<organism evidence="1 2">
    <name type="scientific">Sinomicrobium pectinilyticum</name>
    <dbReference type="NCBI Taxonomy" id="1084421"/>
    <lineage>
        <taxon>Bacteria</taxon>
        <taxon>Pseudomonadati</taxon>
        <taxon>Bacteroidota</taxon>
        <taxon>Flavobacteriia</taxon>
        <taxon>Flavobacteriales</taxon>
        <taxon>Flavobacteriaceae</taxon>
        <taxon>Sinomicrobium</taxon>
    </lineage>
</organism>
<dbReference type="GO" id="GO:0003677">
    <property type="term" value="F:DNA binding"/>
    <property type="evidence" value="ECO:0007669"/>
    <property type="project" value="InterPro"/>
</dbReference>
<evidence type="ECO:0000313" key="1">
    <source>
        <dbReference type="EMBL" id="RNL88102.1"/>
    </source>
</evidence>
<dbReference type="EMBL" id="RJTM01000064">
    <property type="protein sequence ID" value="RNL88102.1"/>
    <property type="molecule type" value="Genomic_DNA"/>
</dbReference>
<name>A0A3N0EK05_SINP1</name>
<gene>
    <name evidence="1" type="ORF">ED312_09290</name>
</gene>
<dbReference type="OrthoDB" id="679419at2"/>
<protein>
    <submittedName>
        <fullName evidence="1">Transcriptional regulator</fullName>
    </submittedName>
</protein>
<keyword evidence="2" id="KW-1185">Reference proteome</keyword>
<sequence>MQDINQIVCNYIYTTWIKPWLAEGKKLAEFSRKHNIEAKVVRKITSPNGYRIPLETLDKLCEARGISLLSFFKDLEKYTNSQK</sequence>
<comment type="caution">
    <text evidence="1">The sequence shown here is derived from an EMBL/GenBank/DDBJ whole genome shotgun (WGS) entry which is preliminary data.</text>
</comment>
<reference evidence="1 2" key="1">
    <citation type="submission" date="2018-10" db="EMBL/GenBank/DDBJ databases">
        <title>Sinomicrobium pectinilyticum sp. nov., a pectinase-producing bacterium isolated from alkaline and saline soil, and emended description of the genus Sinomicrobium.</title>
        <authorList>
            <person name="Cheng B."/>
            <person name="Li C."/>
            <person name="Lai Q."/>
            <person name="Du M."/>
            <person name="Shao Z."/>
            <person name="Xu P."/>
            <person name="Yang C."/>
        </authorList>
    </citation>
    <scope>NUCLEOTIDE SEQUENCE [LARGE SCALE GENOMIC DNA]</scope>
    <source>
        <strain evidence="1 2">5DNS001</strain>
    </source>
</reference>
<dbReference type="Gene3D" id="1.10.260.40">
    <property type="entry name" value="lambda repressor-like DNA-binding domains"/>
    <property type="match status" value="1"/>
</dbReference>
<dbReference type="AlphaFoldDB" id="A0A3N0EK05"/>
<dbReference type="InterPro" id="IPR010982">
    <property type="entry name" value="Lambda_DNA-bd_dom_sf"/>
</dbReference>
<proteinExistence type="predicted"/>